<feature type="domain" description="Peptidase M24" evidence="5">
    <location>
        <begin position="334"/>
        <end position="545"/>
    </location>
</feature>
<dbReference type="PANTHER" id="PTHR43763:SF6">
    <property type="entry name" value="XAA-PRO AMINOPEPTIDASE 1"/>
    <property type="match status" value="1"/>
</dbReference>
<gene>
    <name evidence="8" type="ORF">EIY72_14190</name>
</gene>
<keyword evidence="3" id="KW-0378">Hydrolase</keyword>
<dbReference type="Proteomes" id="UP000295254">
    <property type="component" value="Unassembled WGS sequence"/>
</dbReference>
<keyword evidence="8" id="KW-0645">Protease</keyword>
<dbReference type="OrthoDB" id="9806388at2"/>
<evidence type="ECO:0000256" key="1">
    <source>
        <dbReference type="ARBA" id="ARBA00008766"/>
    </source>
</evidence>
<reference evidence="9" key="1">
    <citation type="journal article" date="2019" name="bioRxiv">
        <title>Bacterially produced spermidine induces plant systemic susceptibility to pathogens.</title>
        <authorList>
            <person name="Melnyk R.A."/>
            <person name="Beskrovnaya P.A."/>
            <person name="Liu Z."/>
            <person name="Song Y."/>
            <person name="Haney C.H."/>
        </authorList>
    </citation>
    <scope>NUCLEOTIDE SEQUENCE [LARGE SCALE GENOMIC DNA]</scope>
    <source>
        <strain evidence="9">Dha-51</strain>
    </source>
</reference>
<keyword evidence="9" id="KW-1185">Reference proteome</keyword>
<organism evidence="8 9">
    <name type="scientific">Pseudomonas vancouverensis</name>
    <dbReference type="NCBI Taxonomy" id="95300"/>
    <lineage>
        <taxon>Bacteria</taxon>
        <taxon>Pseudomonadati</taxon>
        <taxon>Pseudomonadota</taxon>
        <taxon>Gammaproteobacteria</taxon>
        <taxon>Pseudomonadales</taxon>
        <taxon>Pseudomonadaceae</taxon>
        <taxon>Pseudomonas</taxon>
    </lineage>
</organism>
<dbReference type="InterPro" id="IPR036005">
    <property type="entry name" value="Creatinase/aminopeptidase-like"/>
</dbReference>
<dbReference type="InterPro" id="IPR033740">
    <property type="entry name" value="Pept_M24B"/>
</dbReference>
<dbReference type="GO" id="GO:0046872">
    <property type="term" value="F:metal ion binding"/>
    <property type="evidence" value="ECO:0007669"/>
    <property type="project" value="UniProtKB-KW"/>
</dbReference>
<dbReference type="SUPFAM" id="SSF53092">
    <property type="entry name" value="Creatinase/prolidase N-terminal domain"/>
    <property type="match status" value="1"/>
</dbReference>
<feature type="domain" description="Creatinase N-terminal" evidence="6">
    <location>
        <begin position="33"/>
        <end position="149"/>
    </location>
</feature>
<dbReference type="Pfam" id="PF16188">
    <property type="entry name" value="Peptidase_M24_C"/>
    <property type="match status" value="1"/>
</dbReference>
<dbReference type="AlphaFoldDB" id="A0A4R4K7I8"/>
<dbReference type="GO" id="GO:0070006">
    <property type="term" value="F:metalloaminopeptidase activity"/>
    <property type="evidence" value="ECO:0007669"/>
    <property type="project" value="InterPro"/>
</dbReference>
<keyword evidence="4" id="KW-0464">Manganese</keyword>
<dbReference type="PANTHER" id="PTHR43763">
    <property type="entry name" value="XAA-PRO AMINOPEPTIDASE 1"/>
    <property type="match status" value="1"/>
</dbReference>
<dbReference type="InterPro" id="IPR000994">
    <property type="entry name" value="Pept_M24"/>
</dbReference>
<evidence type="ECO:0000313" key="8">
    <source>
        <dbReference type="EMBL" id="TDB62461.1"/>
    </source>
</evidence>
<dbReference type="InterPro" id="IPR050422">
    <property type="entry name" value="X-Pro_aminopeptidase_P"/>
</dbReference>
<dbReference type="FunFam" id="3.90.230.10:FF:000007">
    <property type="entry name" value="Xaa-Pro aminopeptidase P"/>
    <property type="match status" value="1"/>
</dbReference>
<dbReference type="Pfam" id="PF00557">
    <property type="entry name" value="Peptidase_M24"/>
    <property type="match status" value="1"/>
</dbReference>
<comment type="caution">
    <text evidence="8">The sequence shown here is derived from an EMBL/GenBank/DDBJ whole genome shotgun (WGS) entry which is preliminary data.</text>
</comment>
<keyword evidence="2" id="KW-0479">Metal-binding</keyword>
<sequence>MGQCRLARVFVSRIRSQNPSRLPRRWRCVMERYALVRTVMAAQGFDAFVLPRSDAWLNEDLAPADERLLWLTGFTGSVGLAVLTQKRAALLVDGRYTEQARLECGKDVDRLPLNDASLYEWLRGQLPPGARIACDARLHNADEYARWQDWAMQSGFDWCDSAGNPVDECWHDRPASVASPIVEWGVEYAGACAEDKIERLTATLQEVHCTAMWLPAPDMLAWLLNVRGQDIAISPLPFSCGLLHGEGAVDWFVDADRLQLSSEWLPATVTVRSPQDISSRIRKLEGQQIWFDRRTGTAAVYRQFEQAGCRIHDAHNPLLLHRACKQPGELRGNRQAHVIDGLALCRFLYEFYNRCDRFKGQSELAVSESLERWRRQHPDYRGISFDTIAATGANAAQPHYLPKPGHAARIKTGQLLLIDSGGQYPQGTTDVTRVLPCGTANARQRFLYTTVLRAHIALAGCIFPKGTSGQQLDSIARQVMWREGLDYATGTGHGVGSYLNVHEGPHRIAPHASPVALQVGMVTSIEPGVYLPGDLGIRIENLYEVIEDHQHPGFFGFRSLTLAPLSNELIEHSLLSETEALWVDHYHSMVRTALVPLLETEVATWLLQQTAPNNLQFF</sequence>
<dbReference type="Gene3D" id="3.90.230.10">
    <property type="entry name" value="Creatinase/methionine aminopeptidase superfamily"/>
    <property type="match status" value="1"/>
</dbReference>
<evidence type="ECO:0000256" key="2">
    <source>
        <dbReference type="ARBA" id="ARBA00022723"/>
    </source>
</evidence>
<dbReference type="CDD" id="cd01085">
    <property type="entry name" value="APP"/>
    <property type="match status" value="1"/>
</dbReference>
<comment type="similarity">
    <text evidence="1">Belongs to the peptidase M24B family.</text>
</comment>
<dbReference type="EMBL" id="RRZK01000018">
    <property type="protein sequence ID" value="TDB62461.1"/>
    <property type="molecule type" value="Genomic_DNA"/>
</dbReference>
<dbReference type="InterPro" id="IPR032416">
    <property type="entry name" value="Peptidase_M24_C"/>
</dbReference>
<dbReference type="InterPro" id="IPR029149">
    <property type="entry name" value="Creatin/AminoP/Spt16_N"/>
</dbReference>
<proteinExistence type="inferred from homology"/>
<protein>
    <submittedName>
        <fullName evidence="8">Aminopeptidase P family protein</fullName>
    </submittedName>
</protein>
<evidence type="ECO:0000256" key="4">
    <source>
        <dbReference type="ARBA" id="ARBA00023211"/>
    </source>
</evidence>
<evidence type="ECO:0000313" key="9">
    <source>
        <dbReference type="Proteomes" id="UP000295254"/>
    </source>
</evidence>
<accession>A0A4R4K7I8</accession>
<keyword evidence="8" id="KW-0031">Aminopeptidase</keyword>
<dbReference type="Pfam" id="PF16189">
    <property type="entry name" value="Creatinase_N_2"/>
    <property type="match status" value="1"/>
</dbReference>
<dbReference type="GO" id="GO:0005737">
    <property type="term" value="C:cytoplasm"/>
    <property type="evidence" value="ECO:0007669"/>
    <property type="project" value="UniProtKB-ARBA"/>
</dbReference>
<evidence type="ECO:0000259" key="6">
    <source>
        <dbReference type="Pfam" id="PF01321"/>
    </source>
</evidence>
<dbReference type="SUPFAM" id="SSF55920">
    <property type="entry name" value="Creatinase/aminopeptidase"/>
    <property type="match status" value="1"/>
</dbReference>
<dbReference type="InterPro" id="IPR000587">
    <property type="entry name" value="Creatinase_N"/>
</dbReference>
<evidence type="ECO:0000256" key="3">
    <source>
        <dbReference type="ARBA" id="ARBA00022801"/>
    </source>
</evidence>
<dbReference type="Pfam" id="PF01321">
    <property type="entry name" value="Creatinase_N"/>
    <property type="match status" value="1"/>
</dbReference>
<evidence type="ECO:0000259" key="5">
    <source>
        <dbReference type="Pfam" id="PF00557"/>
    </source>
</evidence>
<evidence type="ECO:0000259" key="7">
    <source>
        <dbReference type="Pfam" id="PF16188"/>
    </source>
</evidence>
<dbReference type="Gene3D" id="3.40.350.10">
    <property type="entry name" value="Creatinase/prolidase N-terminal domain"/>
    <property type="match status" value="2"/>
</dbReference>
<name>A0A4R4K7I8_PSEVA</name>
<feature type="domain" description="Peptidase M24 C-terminal" evidence="7">
    <location>
        <begin position="553"/>
        <end position="612"/>
    </location>
</feature>